<keyword evidence="2" id="KW-1185">Reference proteome</keyword>
<dbReference type="EMBL" id="FOYL01000005">
    <property type="protein sequence ID" value="SFR20168.1"/>
    <property type="molecule type" value="Genomic_DNA"/>
</dbReference>
<evidence type="ECO:0000313" key="1">
    <source>
        <dbReference type="EMBL" id="SFR20168.1"/>
    </source>
</evidence>
<dbReference type="OrthoDB" id="3626041at2"/>
<gene>
    <name evidence="1" type="ORF">SAMN04488564_105142</name>
</gene>
<dbReference type="STRING" id="84724.SAMN04488564_105142"/>
<protein>
    <submittedName>
        <fullName evidence="1">Uncharacterized protein</fullName>
    </submittedName>
</protein>
<organism evidence="1 2">
    <name type="scientific">Lentzea waywayandensis</name>
    <dbReference type="NCBI Taxonomy" id="84724"/>
    <lineage>
        <taxon>Bacteria</taxon>
        <taxon>Bacillati</taxon>
        <taxon>Actinomycetota</taxon>
        <taxon>Actinomycetes</taxon>
        <taxon>Pseudonocardiales</taxon>
        <taxon>Pseudonocardiaceae</taxon>
        <taxon>Lentzea</taxon>
    </lineage>
</organism>
<proteinExistence type="predicted"/>
<evidence type="ECO:0000313" key="2">
    <source>
        <dbReference type="Proteomes" id="UP000198583"/>
    </source>
</evidence>
<dbReference type="Proteomes" id="UP000198583">
    <property type="component" value="Unassembled WGS sequence"/>
</dbReference>
<name>A0A1I6ERN2_9PSEU</name>
<accession>A0A1I6ERN2</accession>
<dbReference type="RefSeq" id="WP_093596777.1">
    <property type="nucleotide sequence ID" value="NZ_FOYL01000005.1"/>
</dbReference>
<reference evidence="2" key="1">
    <citation type="submission" date="2016-10" db="EMBL/GenBank/DDBJ databases">
        <authorList>
            <person name="Varghese N."/>
            <person name="Submissions S."/>
        </authorList>
    </citation>
    <scope>NUCLEOTIDE SEQUENCE [LARGE SCALE GENOMIC DNA]</scope>
    <source>
        <strain evidence="2">DSM 44232</strain>
    </source>
</reference>
<dbReference type="AlphaFoldDB" id="A0A1I6ERN2"/>
<sequence>MLQPGYAISAHAADDEVLFGPEFCFECFWVGVREAGDRQHLVAFDADSPPAQELLARFQAFQALR</sequence>